<reference evidence="5 6" key="1">
    <citation type="submission" date="2024-06" db="EMBL/GenBank/DDBJ databases">
        <authorList>
            <person name="Chen R.Y."/>
        </authorList>
    </citation>
    <scope>NUCLEOTIDE SEQUENCE [LARGE SCALE GENOMIC DNA]</scope>
    <source>
        <strain evidence="5 6">D2</strain>
    </source>
</reference>
<proteinExistence type="predicted"/>
<dbReference type="Proteomes" id="UP001467690">
    <property type="component" value="Unassembled WGS sequence"/>
</dbReference>
<protein>
    <submittedName>
        <fullName evidence="5">POTRA domain-containing protein</fullName>
    </submittedName>
</protein>
<evidence type="ECO:0000256" key="3">
    <source>
        <dbReference type="SAM" id="SignalP"/>
    </source>
</evidence>
<dbReference type="PROSITE" id="PS51779">
    <property type="entry name" value="POTRA"/>
    <property type="match status" value="1"/>
</dbReference>
<dbReference type="PANTHER" id="PTHR34597">
    <property type="entry name" value="SLR1661 PROTEIN"/>
    <property type="match status" value="1"/>
</dbReference>
<keyword evidence="2" id="KW-0472">Membrane</keyword>
<keyword evidence="3" id="KW-0732">Signal</keyword>
<sequence length="632" mass="70644">MNQRFTLATLALTSLLLAVSSQANTLQKLEKNQIEDEGNTKGVLDQPTNIEDIQVDKNIQRQADSQIQQNIRFKLNSINVQGNQTLSNEEIIKVAKPYAGKMVTSNELKLLAQQITQLFHAKGYTTSRCVIPAQQIKNGVVMLQVEENKLNQIHIRGENSFEYDKKLFLRHLNDLTGKIIHAPTLKQRLARLTFLPSARITPKLQSAGFGKTDLILHIEDVKATKLLSLYNNASRLTGDLRLNLSGLFVNPTGSGDYLQLGASIDPAESKNFSSITAKYATPFGNEGGRINVQYADIRYRVSDDIIDSSTFEIGGSSQLLKLTFNKPLEYGNAARWEVGVEHKVTANEQIQHVNFNELVPVVNLDECPTGEIVEQQGVNYCVFDDANLLAGFKWLDTEETIVMLSVAVSDEYKYNLFDRAAYTQLSAKFSKALEGAFGGLTQAQINDKFKNKNAQTSNNEIVTLTGPVGNDALMQADFWKLYLDLTHYSRLSENSNLIVSSHFEYSPEKAIPGSYKYGAADSGIWGGDIDISYQYIWNSNWQASVGYHVESAVNFTSEKDYPDADGDGKVRHLTCNLKEVEVNAYFACTVNYPYIRTTYDSGAHRLSATLRTQPKTFESRENALSLGYVYRF</sequence>
<accession>A0ABV1RFM2</accession>
<name>A0ABV1RFM2_9ALTE</name>
<dbReference type="InterPro" id="IPR034746">
    <property type="entry name" value="POTRA"/>
</dbReference>
<evidence type="ECO:0000256" key="2">
    <source>
        <dbReference type="ARBA" id="ARBA00023136"/>
    </source>
</evidence>
<comment type="caution">
    <text evidence="5">The sequence shown here is derived from an EMBL/GenBank/DDBJ whole genome shotgun (WGS) entry which is preliminary data.</text>
</comment>
<dbReference type="InterPro" id="IPR013686">
    <property type="entry name" value="Polypept-transport_assoc_ShlB"/>
</dbReference>
<gene>
    <name evidence="5" type="ORF">ABS311_07465</name>
</gene>
<evidence type="ECO:0000259" key="4">
    <source>
        <dbReference type="PROSITE" id="PS51779"/>
    </source>
</evidence>
<comment type="subcellular location">
    <subcellularLocation>
        <location evidence="1">Membrane</location>
    </subcellularLocation>
</comment>
<organism evidence="5 6">
    <name type="scientific">Catenovulum sediminis</name>
    <dbReference type="NCBI Taxonomy" id="1740262"/>
    <lineage>
        <taxon>Bacteria</taxon>
        <taxon>Pseudomonadati</taxon>
        <taxon>Pseudomonadota</taxon>
        <taxon>Gammaproteobacteria</taxon>
        <taxon>Alteromonadales</taxon>
        <taxon>Alteromonadaceae</taxon>
        <taxon>Catenovulum</taxon>
    </lineage>
</organism>
<dbReference type="PANTHER" id="PTHR34597:SF3">
    <property type="entry name" value="OUTER MEMBRANE TRANSPORTER CDIB"/>
    <property type="match status" value="1"/>
</dbReference>
<feature type="signal peptide" evidence="3">
    <location>
        <begin position="1"/>
        <end position="23"/>
    </location>
</feature>
<keyword evidence="6" id="KW-1185">Reference proteome</keyword>
<dbReference type="RefSeq" id="WP_143871013.1">
    <property type="nucleotide sequence ID" value="NZ_CP041660.1"/>
</dbReference>
<dbReference type="Pfam" id="PF08479">
    <property type="entry name" value="POTRA_2"/>
    <property type="match status" value="1"/>
</dbReference>
<dbReference type="Gene3D" id="3.10.20.310">
    <property type="entry name" value="membrane protein fhac"/>
    <property type="match status" value="1"/>
</dbReference>
<evidence type="ECO:0000313" key="6">
    <source>
        <dbReference type="Proteomes" id="UP001467690"/>
    </source>
</evidence>
<feature type="chain" id="PRO_5045610732" evidence="3">
    <location>
        <begin position="24"/>
        <end position="632"/>
    </location>
</feature>
<evidence type="ECO:0000256" key="1">
    <source>
        <dbReference type="ARBA" id="ARBA00004370"/>
    </source>
</evidence>
<feature type="domain" description="POTRA" evidence="4">
    <location>
        <begin position="73"/>
        <end position="148"/>
    </location>
</feature>
<dbReference type="EMBL" id="JBELOE010000143">
    <property type="protein sequence ID" value="MER2491719.1"/>
    <property type="molecule type" value="Genomic_DNA"/>
</dbReference>
<dbReference type="InterPro" id="IPR051544">
    <property type="entry name" value="TPS_OM_transporter"/>
</dbReference>
<dbReference type="Gene3D" id="2.40.160.50">
    <property type="entry name" value="membrane protein fhac: a member of the omp85/tpsb transporter family"/>
    <property type="match status" value="1"/>
</dbReference>
<evidence type="ECO:0000313" key="5">
    <source>
        <dbReference type="EMBL" id="MER2491719.1"/>
    </source>
</evidence>